<evidence type="ECO:0000256" key="1">
    <source>
        <dbReference type="SAM" id="MobiDB-lite"/>
    </source>
</evidence>
<proteinExistence type="predicted"/>
<dbReference type="Pfam" id="PF11617">
    <property type="entry name" value="Cu-binding_MopE"/>
    <property type="match status" value="2"/>
</dbReference>
<accession>A0A2P6MBM8</accession>
<feature type="compositionally biased region" description="Low complexity" evidence="1">
    <location>
        <begin position="1"/>
        <end position="19"/>
    </location>
</feature>
<protein>
    <submittedName>
        <fullName evidence="2">Uncharacterized protein</fullName>
    </submittedName>
</protein>
<name>A0A2P6MBM8_9GAMM</name>
<dbReference type="InterPro" id="IPR021655">
    <property type="entry name" value="Put_metal-bd"/>
</dbReference>
<keyword evidence="3" id="KW-1185">Reference proteome</keyword>
<evidence type="ECO:0000313" key="2">
    <source>
        <dbReference type="EMBL" id="PRH83379.1"/>
    </source>
</evidence>
<reference evidence="2 3" key="1">
    <citation type="submission" date="2018-03" db="EMBL/GenBank/DDBJ databases">
        <title>Arenimonas caeni sp. nov., isolated from activated sludge.</title>
        <authorList>
            <person name="Liu H."/>
        </authorList>
    </citation>
    <scope>NUCLEOTIDE SEQUENCE [LARGE SCALE GENOMIC DNA]</scope>
    <source>
        <strain evidence="3">z29</strain>
    </source>
</reference>
<comment type="caution">
    <text evidence="2">The sequence shown here is derived from an EMBL/GenBank/DDBJ whole genome shotgun (WGS) entry which is preliminary data.</text>
</comment>
<feature type="region of interest" description="Disordered" evidence="1">
    <location>
        <begin position="1"/>
        <end position="49"/>
    </location>
</feature>
<sequence length="194" mass="20519">MGVASGAGAAQAPAKARPAGEPRPAPAIAPSQAVRLPANLQARPAPAARVQLSREQFEQLKRSQQQARSEALARVGKLVLPATTGKPAPATGAAKSAWTHKYGQGRDCDDRRADVHPNAVEVCDNVDNDCDGEVDEGQRLLFFLDADGDTHGDPAQSIEACPADQQRAAREGRWLVPVGNDCDDTDPNLWQGCP</sequence>
<evidence type="ECO:0000313" key="3">
    <source>
        <dbReference type="Proteomes" id="UP000241736"/>
    </source>
</evidence>
<dbReference type="EMBL" id="PVLF01000003">
    <property type="protein sequence ID" value="PRH83379.1"/>
    <property type="molecule type" value="Genomic_DNA"/>
</dbReference>
<organism evidence="2 3">
    <name type="scientific">Arenimonas caeni</name>
    <dbReference type="NCBI Taxonomy" id="2058085"/>
    <lineage>
        <taxon>Bacteria</taxon>
        <taxon>Pseudomonadati</taxon>
        <taxon>Pseudomonadota</taxon>
        <taxon>Gammaproteobacteria</taxon>
        <taxon>Lysobacterales</taxon>
        <taxon>Lysobacteraceae</taxon>
        <taxon>Arenimonas</taxon>
    </lineage>
</organism>
<dbReference type="Proteomes" id="UP000241736">
    <property type="component" value="Unassembled WGS sequence"/>
</dbReference>
<dbReference type="OrthoDB" id="68195at2"/>
<dbReference type="AlphaFoldDB" id="A0A2P6MBM8"/>
<gene>
    <name evidence="2" type="ORF">C6N40_04070</name>
</gene>